<dbReference type="InterPro" id="IPR036259">
    <property type="entry name" value="MFS_trans_sf"/>
</dbReference>
<keyword evidence="3" id="KW-0813">Transport</keyword>
<feature type="transmembrane region" description="Helical" evidence="8">
    <location>
        <begin position="12"/>
        <end position="35"/>
    </location>
</feature>
<dbReference type="PANTHER" id="PTHR42718:SF9">
    <property type="entry name" value="MAJOR FACILITATOR SUPERFAMILY MULTIDRUG TRANSPORTER MFSC"/>
    <property type="match status" value="1"/>
</dbReference>
<feature type="transmembrane region" description="Helical" evidence="8">
    <location>
        <begin position="340"/>
        <end position="359"/>
    </location>
</feature>
<sequence length="515" mass="55268">MSGQPGAAAGPPPLAGLALAVTAVALALGTFMQVLDGTIANVSLPTIAGSLGVSSDNGTWVITSFAVANGVTVPLTGWFMQRFGVVKTFTVSVFAFTIASLLCGLAWDLPSLIVFRILQGGVSGPMIPGSQALLIAIFPSHKRGTALSIWSMTTLAAPVFGPVLGGYISDNYHWSWIFLINVPIGIAAGFISWQSLKSRETPTRKVRIDTVGLILLAFWVFSLQTMLDLGKDRDWFNNPLIVILAVCAVVGFVAWIIWELTDGQPAVDLTLFKRRNFALGTLAICLGYAVLFANNLLLPLWLQEQMGYTATWAGLVAAPAGIMAVVMTPIISRLRIDVRWIASFAFVCYAISFFMRSWYTPDASFLVLAAPLLLQGVAMAAFFVPLITILLDGVPAEKVPSASGISNFARITAGSFAASLTTTFWDRREALHQTRLTEAGSDWSPVYRQTLDQLQALGASPGQAVGVVMRQIVGQAYLLSSLEIFWLCGWVSIVLIGVVWMAKRPAPANHGPVAD</sequence>
<feature type="transmembrane region" description="Helical" evidence="8">
    <location>
        <begin position="208"/>
        <end position="227"/>
    </location>
</feature>
<dbReference type="PROSITE" id="PS50850">
    <property type="entry name" value="MFS"/>
    <property type="match status" value="1"/>
</dbReference>
<feature type="transmembrane region" description="Helical" evidence="8">
    <location>
        <begin position="174"/>
        <end position="196"/>
    </location>
</feature>
<comment type="similarity">
    <text evidence="2">Belongs to the major facilitator superfamily. EmrB family.</text>
</comment>
<feature type="transmembrane region" description="Helical" evidence="8">
    <location>
        <begin position="484"/>
        <end position="502"/>
    </location>
</feature>
<dbReference type="InterPro" id="IPR020846">
    <property type="entry name" value="MFS_dom"/>
</dbReference>
<evidence type="ECO:0000256" key="7">
    <source>
        <dbReference type="ARBA" id="ARBA00023136"/>
    </source>
</evidence>
<accession>A0A1B3Z8K5</accession>
<comment type="subcellular location">
    <subcellularLocation>
        <location evidence="1">Cell membrane</location>
        <topology evidence="1">Multi-pass membrane protein</topology>
    </subcellularLocation>
</comment>
<keyword evidence="11" id="KW-1185">Reference proteome</keyword>
<evidence type="ECO:0000256" key="1">
    <source>
        <dbReference type="ARBA" id="ARBA00004651"/>
    </source>
</evidence>
<keyword evidence="4" id="KW-1003">Cell membrane</keyword>
<feature type="domain" description="Major facilitator superfamily (MFS) profile" evidence="9">
    <location>
        <begin position="22"/>
        <end position="507"/>
    </location>
</feature>
<feature type="transmembrane region" description="Helical" evidence="8">
    <location>
        <begin position="86"/>
        <end position="107"/>
    </location>
</feature>
<feature type="transmembrane region" description="Helical" evidence="8">
    <location>
        <begin position="113"/>
        <end position="137"/>
    </location>
</feature>
<name>A0A1B3Z8K5_9SPHN</name>
<evidence type="ECO:0000313" key="11">
    <source>
        <dbReference type="Proteomes" id="UP000094256"/>
    </source>
</evidence>
<evidence type="ECO:0000256" key="2">
    <source>
        <dbReference type="ARBA" id="ARBA00008537"/>
    </source>
</evidence>
<keyword evidence="6 8" id="KW-1133">Transmembrane helix</keyword>
<feature type="transmembrane region" description="Helical" evidence="8">
    <location>
        <begin position="60"/>
        <end position="79"/>
    </location>
</feature>
<dbReference type="Proteomes" id="UP000094256">
    <property type="component" value="Chromosome"/>
</dbReference>
<dbReference type="CDD" id="cd17503">
    <property type="entry name" value="MFS_LmrB_MDR_like"/>
    <property type="match status" value="1"/>
</dbReference>
<keyword evidence="5 8" id="KW-0812">Transmembrane</keyword>
<dbReference type="EMBL" id="CP014168">
    <property type="protein sequence ID" value="AOH83756.1"/>
    <property type="molecule type" value="Genomic_DNA"/>
</dbReference>
<dbReference type="InterPro" id="IPR011701">
    <property type="entry name" value="MFS"/>
</dbReference>
<dbReference type="NCBIfam" id="TIGR00711">
    <property type="entry name" value="efflux_EmrB"/>
    <property type="match status" value="1"/>
</dbReference>
<evidence type="ECO:0000256" key="4">
    <source>
        <dbReference type="ARBA" id="ARBA00022475"/>
    </source>
</evidence>
<feature type="transmembrane region" description="Helical" evidence="8">
    <location>
        <begin position="279"/>
        <end position="302"/>
    </location>
</feature>
<protein>
    <submittedName>
        <fullName evidence="10">Multidrug resistance protein B</fullName>
    </submittedName>
</protein>
<dbReference type="Pfam" id="PF07690">
    <property type="entry name" value="MFS_1"/>
    <property type="match status" value="1"/>
</dbReference>
<evidence type="ECO:0000256" key="8">
    <source>
        <dbReference type="SAM" id="Phobius"/>
    </source>
</evidence>
<feature type="transmembrane region" description="Helical" evidence="8">
    <location>
        <begin position="308"/>
        <end position="328"/>
    </location>
</feature>
<reference evidence="10 11" key="1">
    <citation type="submission" date="2016-01" db="EMBL/GenBank/DDBJ databases">
        <title>Complete genome and mega plasmid sequence of Sphingomonas panacis DCY99 elicits systemic resistance in rice to Xanthomonas oryzae.</title>
        <authorList>
            <person name="Kim Y.J."/>
            <person name="Yang D.C."/>
            <person name="Sing P."/>
        </authorList>
    </citation>
    <scope>NUCLEOTIDE SEQUENCE [LARGE SCALE GENOMIC DNA]</scope>
    <source>
        <strain evidence="10 11">DCY99</strain>
    </source>
</reference>
<dbReference type="RefSeq" id="WP_069204323.1">
    <property type="nucleotide sequence ID" value="NZ_CP014168.1"/>
</dbReference>
<feature type="transmembrane region" description="Helical" evidence="8">
    <location>
        <begin position="239"/>
        <end position="258"/>
    </location>
</feature>
<evidence type="ECO:0000259" key="9">
    <source>
        <dbReference type="PROSITE" id="PS50850"/>
    </source>
</evidence>
<dbReference type="Gene3D" id="1.20.1720.10">
    <property type="entry name" value="Multidrug resistance protein D"/>
    <property type="match status" value="1"/>
</dbReference>
<keyword evidence="7 8" id="KW-0472">Membrane</keyword>
<dbReference type="STRING" id="1560345.AWL63_07025"/>
<feature type="transmembrane region" description="Helical" evidence="8">
    <location>
        <begin position="149"/>
        <end position="168"/>
    </location>
</feature>
<feature type="transmembrane region" description="Helical" evidence="8">
    <location>
        <begin position="365"/>
        <end position="391"/>
    </location>
</feature>
<evidence type="ECO:0000256" key="5">
    <source>
        <dbReference type="ARBA" id="ARBA00022692"/>
    </source>
</evidence>
<dbReference type="Gene3D" id="1.20.1250.20">
    <property type="entry name" value="MFS general substrate transporter like domains"/>
    <property type="match status" value="1"/>
</dbReference>
<dbReference type="SUPFAM" id="SSF103473">
    <property type="entry name" value="MFS general substrate transporter"/>
    <property type="match status" value="1"/>
</dbReference>
<evidence type="ECO:0000313" key="10">
    <source>
        <dbReference type="EMBL" id="AOH83756.1"/>
    </source>
</evidence>
<dbReference type="KEGG" id="span:AWL63_07025"/>
<dbReference type="InterPro" id="IPR004638">
    <property type="entry name" value="EmrB-like"/>
</dbReference>
<organism evidence="10 11">
    <name type="scientific">Sphingomonas panacis</name>
    <dbReference type="NCBI Taxonomy" id="1560345"/>
    <lineage>
        <taxon>Bacteria</taxon>
        <taxon>Pseudomonadati</taxon>
        <taxon>Pseudomonadota</taxon>
        <taxon>Alphaproteobacteria</taxon>
        <taxon>Sphingomonadales</taxon>
        <taxon>Sphingomonadaceae</taxon>
        <taxon>Sphingomonas</taxon>
    </lineage>
</organism>
<dbReference type="OrthoDB" id="9812221at2"/>
<gene>
    <name evidence="10" type="primary">emrB</name>
    <name evidence="10" type="ORF">AWL63_07025</name>
</gene>
<dbReference type="AlphaFoldDB" id="A0A1B3Z8K5"/>
<evidence type="ECO:0000256" key="6">
    <source>
        <dbReference type="ARBA" id="ARBA00022989"/>
    </source>
</evidence>
<dbReference type="PANTHER" id="PTHR42718">
    <property type="entry name" value="MAJOR FACILITATOR SUPERFAMILY MULTIDRUG TRANSPORTER MFSC"/>
    <property type="match status" value="1"/>
</dbReference>
<evidence type="ECO:0000256" key="3">
    <source>
        <dbReference type="ARBA" id="ARBA00022448"/>
    </source>
</evidence>
<proteinExistence type="inferred from homology"/>
<dbReference type="GO" id="GO:0005886">
    <property type="term" value="C:plasma membrane"/>
    <property type="evidence" value="ECO:0007669"/>
    <property type="project" value="UniProtKB-SubCell"/>
</dbReference>
<dbReference type="GO" id="GO:0022857">
    <property type="term" value="F:transmembrane transporter activity"/>
    <property type="evidence" value="ECO:0007669"/>
    <property type="project" value="InterPro"/>
</dbReference>